<evidence type="ECO:0008006" key="6">
    <source>
        <dbReference type="Google" id="ProtNLM"/>
    </source>
</evidence>
<sequence length="340" mass="37475">MDQDTLIDITINHRGSAYLLSLSPSTTLIELHAQLKHLTSAPPANQKLLFRGKKAGNDDTTLTQADFKDGMKIQMLGSTAEEVGGIKAADDERAKRDRIMRERALKPQVKLRSTGPSPSAPSSKYKFHCVAPLPHLPNPASAQKILDKLANDPAILHVMAKHEFSVGLLTELAPHEQPHLLGLNVNAGQEIKLRIRTNAYDGFRLYSEVRRVLCHELTHNVWGDHDENFKELNSKLNREVTQFERDQASGTHYLTSSADSHGIYQPSSELEAEVQAYVLGGSSSTASTAALAGDSREDMRRRMLEATMSRLRKEEEEIEMSCGTGTDVKTSEPDPPSGSS</sequence>
<gene>
    <name evidence="4" type="ORF">NP233_g5201</name>
</gene>
<dbReference type="InterPro" id="IPR000626">
    <property type="entry name" value="Ubiquitin-like_dom"/>
</dbReference>
<dbReference type="Gene3D" id="3.10.20.90">
    <property type="entry name" value="Phosphatidylinositol 3-kinase Catalytic Subunit, Chain A, domain 1"/>
    <property type="match status" value="1"/>
</dbReference>
<dbReference type="SUPFAM" id="SSF54236">
    <property type="entry name" value="Ubiquitin-like"/>
    <property type="match status" value="1"/>
</dbReference>
<protein>
    <recommendedName>
        <fullName evidence="6">WLM-domain-containing protein</fullName>
    </recommendedName>
</protein>
<keyword evidence="5" id="KW-1185">Reference proteome</keyword>
<accession>A0AAD5VVY9</accession>
<dbReference type="InterPro" id="IPR013536">
    <property type="entry name" value="WLM_dom"/>
</dbReference>
<feature type="region of interest" description="Disordered" evidence="1">
    <location>
        <begin position="309"/>
        <end position="340"/>
    </location>
</feature>
<evidence type="ECO:0000259" key="3">
    <source>
        <dbReference type="PROSITE" id="PS51397"/>
    </source>
</evidence>
<organism evidence="4 5">
    <name type="scientific">Leucocoprinus birnbaumii</name>
    <dbReference type="NCBI Taxonomy" id="56174"/>
    <lineage>
        <taxon>Eukaryota</taxon>
        <taxon>Fungi</taxon>
        <taxon>Dikarya</taxon>
        <taxon>Basidiomycota</taxon>
        <taxon>Agaricomycotina</taxon>
        <taxon>Agaricomycetes</taxon>
        <taxon>Agaricomycetidae</taxon>
        <taxon>Agaricales</taxon>
        <taxon>Agaricineae</taxon>
        <taxon>Agaricaceae</taxon>
        <taxon>Leucocoprinus</taxon>
    </lineage>
</organism>
<dbReference type="PROSITE" id="PS51397">
    <property type="entry name" value="WLM"/>
    <property type="match status" value="1"/>
</dbReference>
<dbReference type="InterPro" id="IPR029071">
    <property type="entry name" value="Ubiquitin-like_domsf"/>
</dbReference>
<dbReference type="AlphaFoldDB" id="A0AAD5VVY9"/>
<evidence type="ECO:0000313" key="5">
    <source>
        <dbReference type="Proteomes" id="UP001213000"/>
    </source>
</evidence>
<dbReference type="EMBL" id="JANIEX010000301">
    <property type="protein sequence ID" value="KAJ3569206.1"/>
    <property type="molecule type" value="Genomic_DNA"/>
</dbReference>
<dbReference type="PROSITE" id="PS50053">
    <property type="entry name" value="UBIQUITIN_2"/>
    <property type="match status" value="1"/>
</dbReference>
<dbReference type="Proteomes" id="UP001213000">
    <property type="component" value="Unassembled WGS sequence"/>
</dbReference>
<dbReference type="PANTHER" id="PTHR47795:SF1">
    <property type="entry name" value="DNA-DEPENDENT METALLOPROTEASE WSS1 HOMOLOG 2"/>
    <property type="match status" value="1"/>
</dbReference>
<comment type="caution">
    <text evidence="4">The sequence shown here is derived from an EMBL/GenBank/DDBJ whole genome shotgun (WGS) entry which is preliminary data.</text>
</comment>
<evidence type="ECO:0000256" key="1">
    <source>
        <dbReference type="SAM" id="MobiDB-lite"/>
    </source>
</evidence>
<dbReference type="Pfam" id="PF00240">
    <property type="entry name" value="ubiquitin"/>
    <property type="match status" value="1"/>
</dbReference>
<feature type="region of interest" description="Disordered" evidence="1">
    <location>
        <begin position="101"/>
        <end position="123"/>
    </location>
</feature>
<dbReference type="Pfam" id="PF08325">
    <property type="entry name" value="WLM"/>
    <property type="match status" value="1"/>
</dbReference>
<dbReference type="PANTHER" id="PTHR47795">
    <property type="entry name" value="UBIQUITIN AND WLM DOMAIN-CONTAINING METALLOPROTEASE SPCC1442.07C"/>
    <property type="match status" value="1"/>
</dbReference>
<name>A0AAD5VVY9_9AGAR</name>
<proteinExistence type="predicted"/>
<dbReference type="GO" id="GO:0070628">
    <property type="term" value="F:proteasome binding"/>
    <property type="evidence" value="ECO:0007669"/>
    <property type="project" value="TreeGrafter"/>
</dbReference>
<evidence type="ECO:0000313" key="4">
    <source>
        <dbReference type="EMBL" id="KAJ3569206.1"/>
    </source>
</evidence>
<dbReference type="SMART" id="SM00213">
    <property type="entry name" value="UBQ"/>
    <property type="match status" value="1"/>
</dbReference>
<feature type="domain" description="Ubiquitin-like" evidence="2">
    <location>
        <begin position="7"/>
        <end position="76"/>
    </location>
</feature>
<reference evidence="4" key="1">
    <citation type="submission" date="2022-07" db="EMBL/GenBank/DDBJ databases">
        <title>Genome Sequence of Leucocoprinus birnbaumii.</title>
        <authorList>
            <person name="Buettner E."/>
        </authorList>
    </citation>
    <scope>NUCLEOTIDE SEQUENCE</scope>
    <source>
        <strain evidence="4">VT141</strain>
    </source>
</reference>
<feature type="domain" description="WLM" evidence="3">
    <location>
        <begin position="118"/>
        <end position="312"/>
    </location>
</feature>
<evidence type="ECO:0000259" key="2">
    <source>
        <dbReference type="PROSITE" id="PS50053"/>
    </source>
</evidence>